<name>A0ABN2UAK5_9MICO</name>
<comment type="subcellular location">
    <subcellularLocation>
        <location evidence="1">Cytoplasm</location>
    </subcellularLocation>
</comment>
<sequence length="176" mass="19223">MTRGPEVEARATSPADGIPAVVADGTPVHVLAPDDLLKLDQQVCFALAVAARNVIGLYRPVLEPLGLTHPQYLVMLALWERSPLTLREVGRLLSLEPATLSPLVKRLEAAGLVTRDRHPDDDRALAITLTPDGRRLRERAVEVPPQIVERLGMSVHELQELHRSLTRVIAATTHAG</sequence>
<dbReference type="InterPro" id="IPR000835">
    <property type="entry name" value="HTH_MarR-typ"/>
</dbReference>
<protein>
    <submittedName>
        <fullName evidence="3">MarR family transcriptional regulator</fullName>
    </submittedName>
</protein>
<keyword evidence="4" id="KW-1185">Reference proteome</keyword>
<dbReference type="SMART" id="SM00347">
    <property type="entry name" value="HTH_MARR"/>
    <property type="match status" value="1"/>
</dbReference>
<dbReference type="SUPFAM" id="SSF46785">
    <property type="entry name" value="Winged helix' DNA-binding domain"/>
    <property type="match status" value="1"/>
</dbReference>
<dbReference type="EMBL" id="BAAANB010000021">
    <property type="protein sequence ID" value="GAA2032926.1"/>
    <property type="molecule type" value="Genomic_DNA"/>
</dbReference>
<dbReference type="PROSITE" id="PS50995">
    <property type="entry name" value="HTH_MARR_2"/>
    <property type="match status" value="1"/>
</dbReference>
<organism evidence="3 4">
    <name type="scientific">Terrabacter terrae</name>
    <dbReference type="NCBI Taxonomy" id="318434"/>
    <lineage>
        <taxon>Bacteria</taxon>
        <taxon>Bacillati</taxon>
        <taxon>Actinomycetota</taxon>
        <taxon>Actinomycetes</taxon>
        <taxon>Micrococcales</taxon>
        <taxon>Intrasporangiaceae</taxon>
        <taxon>Terrabacter</taxon>
    </lineage>
</organism>
<reference evidence="3 4" key="1">
    <citation type="journal article" date="2019" name="Int. J. Syst. Evol. Microbiol.">
        <title>The Global Catalogue of Microorganisms (GCM) 10K type strain sequencing project: providing services to taxonomists for standard genome sequencing and annotation.</title>
        <authorList>
            <consortium name="The Broad Institute Genomics Platform"/>
            <consortium name="The Broad Institute Genome Sequencing Center for Infectious Disease"/>
            <person name="Wu L."/>
            <person name="Ma J."/>
        </authorList>
    </citation>
    <scope>NUCLEOTIDE SEQUENCE [LARGE SCALE GENOMIC DNA]</scope>
    <source>
        <strain evidence="3 4">JCM 14283</strain>
    </source>
</reference>
<dbReference type="InterPro" id="IPR039422">
    <property type="entry name" value="MarR/SlyA-like"/>
</dbReference>
<dbReference type="InterPro" id="IPR036388">
    <property type="entry name" value="WH-like_DNA-bd_sf"/>
</dbReference>
<evidence type="ECO:0000259" key="2">
    <source>
        <dbReference type="PROSITE" id="PS50995"/>
    </source>
</evidence>
<dbReference type="PANTHER" id="PTHR33164:SF5">
    <property type="entry name" value="ORGANIC HYDROPEROXIDE RESISTANCE TRANSCRIPTIONAL REGULATOR"/>
    <property type="match status" value="1"/>
</dbReference>
<dbReference type="Pfam" id="PF01047">
    <property type="entry name" value="MarR"/>
    <property type="match status" value="1"/>
</dbReference>
<dbReference type="PANTHER" id="PTHR33164">
    <property type="entry name" value="TRANSCRIPTIONAL REGULATOR, MARR FAMILY"/>
    <property type="match status" value="1"/>
</dbReference>
<comment type="caution">
    <text evidence="3">The sequence shown here is derived from an EMBL/GenBank/DDBJ whole genome shotgun (WGS) entry which is preliminary data.</text>
</comment>
<dbReference type="PRINTS" id="PR00598">
    <property type="entry name" value="HTHMARR"/>
</dbReference>
<proteinExistence type="predicted"/>
<evidence type="ECO:0000313" key="3">
    <source>
        <dbReference type="EMBL" id="GAA2032926.1"/>
    </source>
</evidence>
<evidence type="ECO:0000256" key="1">
    <source>
        <dbReference type="ARBA" id="ARBA00004496"/>
    </source>
</evidence>
<dbReference type="InterPro" id="IPR036390">
    <property type="entry name" value="WH_DNA-bd_sf"/>
</dbReference>
<evidence type="ECO:0000313" key="4">
    <source>
        <dbReference type="Proteomes" id="UP001501285"/>
    </source>
</evidence>
<accession>A0ABN2UAK5</accession>
<dbReference type="Proteomes" id="UP001501285">
    <property type="component" value="Unassembled WGS sequence"/>
</dbReference>
<dbReference type="Gene3D" id="1.10.10.10">
    <property type="entry name" value="Winged helix-like DNA-binding domain superfamily/Winged helix DNA-binding domain"/>
    <property type="match status" value="1"/>
</dbReference>
<gene>
    <name evidence="3" type="ORF">GCM10009740_23980</name>
</gene>
<feature type="domain" description="HTH marR-type" evidence="2">
    <location>
        <begin position="40"/>
        <end position="170"/>
    </location>
</feature>